<dbReference type="RefSeq" id="WP_093078088.1">
    <property type="nucleotide sequence ID" value="NZ_FNBE01000003.1"/>
</dbReference>
<evidence type="ECO:0000256" key="2">
    <source>
        <dbReference type="ARBA" id="ARBA00022679"/>
    </source>
</evidence>
<name>A0A1G7I9Q1_PSEOR</name>
<keyword evidence="4" id="KW-1185">Reference proteome</keyword>
<sequence length="322" mass="34720">MTDTSRTDPVPTTADRRDYARDLPAAYAACEEITRREARNFSYGIRLLPAPKRAALSAVYALARRIDDIGDGDVPGAATAEAKLAALERIRVSVQQMRAGQPDPTDPVLVGVHAAVHRYPIPLGAFDELVDGVEADTRMDDEAQRTGEPARPHATFTDMEIYCRQVAGSVGRLCLGIFGSRPDARASGYADRLGIALQQTNILRDVREDLLNGRVYLPTDELARFGVDLRLDEHGALADPDGALAAYVRFAADRARGWYADGLALLPLLDRRSAACAGAMAGIYRRLLDEIAADPASTYTGRRSLSGGAKLVVAARALMGRS</sequence>
<proteinExistence type="predicted"/>
<dbReference type="PROSITE" id="PS01045">
    <property type="entry name" value="SQUALEN_PHYTOEN_SYN_2"/>
    <property type="match status" value="1"/>
</dbReference>
<dbReference type="Proteomes" id="UP000198967">
    <property type="component" value="Unassembled WGS sequence"/>
</dbReference>
<protein>
    <submittedName>
        <fullName evidence="3">Farnesyl-diphosphate farnesyltransferase</fullName>
    </submittedName>
</protein>
<organism evidence="3 4">
    <name type="scientific">Pseudonocardia oroxyli</name>
    <dbReference type="NCBI Taxonomy" id="366584"/>
    <lineage>
        <taxon>Bacteria</taxon>
        <taxon>Bacillati</taxon>
        <taxon>Actinomycetota</taxon>
        <taxon>Actinomycetes</taxon>
        <taxon>Pseudonocardiales</taxon>
        <taxon>Pseudonocardiaceae</taxon>
        <taxon>Pseudonocardia</taxon>
    </lineage>
</organism>
<dbReference type="GO" id="GO:0051996">
    <property type="term" value="F:squalene synthase [NAD(P)H] activity"/>
    <property type="evidence" value="ECO:0007669"/>
    <property type="project" value="InterPro"/>
</dbReference>
<dbReference type="EMBL" id="FNBE01000003">
    <property type="protein sequence ID" value="SDF09313.1"/>
    <property type="molecule type" value="Genomic_DNA"/>
</dbReference>
<dbReference type="SFLD" id="SFLDG01212">
    <property type="entry name" value="Phytoene_synthase_like"/>
    <property type="match status" value="1"/>
</dbReference>
<dbReference type="InterPro" id="IPR008949">
    <property type="entry name" value="Isoprenoid_synthase_dom_sf"/>
</dbReference>
<dbReference type="PANTHER" id="PTHR31480">
    <property type="entry name" value="BIFUNCTIONAL LYCOPENE CYCLASE/PHYTOENE SYNTHASE"/>
    <property type="match status" value="1"/>
</dbReference>
<dbReference type="OrthoDB" id="9807580at2"/>
<dbReference type="SFLD" id="SFLDS00005">
    <property type="entry name" value="Isoprenoid_Synthase_Type_I"/>
    <property type="match status" value="1"/>
</dbReference>
<dbReference type="STRING" id="366584.SAMN05216377_103242"/>
<dbReference type="GO" id="GO:0016117">
    <property type="term" value="P:carotenoid biosynthetic process"/>
    <property type="evidence" value="ECO:0007669"/>
    <property type="project" value="UniProtKB-ARBA"/>
</dbReference>
<dbReference type="GO" id="GO:0004311">
    <property type="term" value="F:geranylgeranyl diphosphate synthase activity"/>
    <property type="evidence" value="ECO:0007669"/>
    <property type="project" value="InterPro"/>
</dbReference>
<reference evidence="3 4" key="1">
    <citation type="submission" date="2016-10" db="EMBL/GenBank/DDBJ databases">
        <authorList>
            <person name="de Groot N.N."/>
        </authorList>
    </citation>
    <scope>NUCLEOTIDE SEQUENCE [LARGE SCALE GENOMIC DNA]</scope>
    <source>
        <strain evidence="3 4">CGMCC 4.3143</strain>
    </source>
</reference>
<dbReference type="InterPro" id="IPR044843">
    <property type="entry name" value="Trans_IPPS_bact-type"/>
</dbReference>
<comment type="pathway">
    <text evidence="1">Carotenoid biosynthesis; phytoene biosynthesis.</text>
</comment>
<evidence type="ECO:0000313" key="3">
    <source>
        <dbReference type="EMBL" id="SDF09313.1"/>
    </source>
</evidence>
<dbReference type="CDD" id="cd00683">
    <property type="entry name" value="Trans_IPPS_HH"/>
    <property type="match status" value="1"/>
</dbReference>
<gene>
    <name evidence="3" type="ORF">SAMN05216377_103242</name>
</gene>
<dbReference type="Pfam" id="PF00494">
    <property type="entry name" value="SQS_PSY"/>
    <property type="match status" value="1"/>
</dbReference>
<accession>A0A1G7I9Q1</accession>
<evidence type="ECO:0000256" key="1">
    <source>
        <dbReference type="ARBA" id="ARBA00004684"/>
    </source>
</evidence>
<dbReference type="SUPFAM" id="SSF48576">
    <property type="entry name" value="Terpenoid synthases"/>
    <property type="match status" value="1"/>
</dbReference>
<dbReference type="Gene3D" id="1.10.600.10">
    <property type="entry name" value="Farnesyl Diphosphate Synthase"/>
    <property type="match status" value="1"/>
</dbReference>
<evidence type="ECO:0000313" key="4">
    <source>
        <dbReference type="Proteomes" id="UP000198967"/>
    </source>
</evidence>
<dbReference type="AlphaFoldDB" id="A0A1G7I9Q1"/>
<keyword evidence="2 3" id="KW-0808">Transferase</keyword>
<dbReference type="InterPro" id="IPR033904">
    <property type="entry name" value="Trans_IPPS_HH"/>
</dbReference>
<dbReference type="UniPathway" id="UPA00799"/>
<dbReference type="SFLD" id="SFLDG01018">
    <property type="entry name" value="Squalene/Phytoene_Synthase_Lik"/>
    <property type="match status" value="1"/>
</dbReference>
<dbReference type="InterPro" id="IPR019845">
    <property type="entry name" value="Squalene/phytoene_synthase_CS"/>
</dbReference>
<dbReference type="InterPro" id="IPR002060">
    <property type="entry name" value="Squ/phyt_synthse"/>
</dbReference>